<accession>A0A1A8A8Z0</accession>
<name>A0A1A8A8Z0_NOTFU</name>
<dbReference type="AlphaFoldDB" id="A0A1A8A8Z0"/>
<evidence type="ECO:0000256" key="1">
    <source>
        <dbReference type="SAM" id="MobiDB-lite"/>
    </source>
</evidence>
<reference evidence="2" key="1">
    <citation type="submission" date="2016-05" db="EMBL/GenBank/DDBJ databases">
        <authorList>
            <person name="Lavstsen T."/>
            <person name="Jespersen J.S."/>
        </authorList>
    </citation>
    <scope>NUCLEOTIDE SEQUENCE</scope>
    <source>
        <tissue evidence="2">Brain</tissue>
    </source>
</reference>
<sequence>MGPCSSSRSEPEPDSRPEPDLNLALMRKGAGQSSSRTLKRVLFRKTRFGQNQNQLMTFGPNLYSEDVSAWDPSRCPHKAQAREMERRRHLRRADQNQSGNGVKIRRGGGG</sequence>
<protein>
    <submittedName>
        <fullName evidence="2">Transcription factor TFIID complex subunit 8 C-term</fullName>
    </submittedName>
</protein>
<feature type="non-terminal residue" evidence="2">
    <location>
        <position position="110"/>
    </location>
</feature>
<reference evidence="2" key="2">
    <citation type="submission" date="2016-06" db="EMBL/GenBank/DDBJ databases">
        <title>The genome of a short-lived fish provides insights into sex chromosome evolution and the genetic control of aging.</title>
        <authorList>
            <person name="Reichwald K."/>
            <person name="Felder M."/>
            <person name="Petzold A."/>
            <person name="Koch P."/>
            <person name="Groth M."/>
            <person name="Platzer M."/>
        </authorList>
    </citation>
    <scope>NUCLEOTIDE SEQUENCE</scope>
    <source>
        <tissue evidence="2">Brain</tissue>
    </source>
</reference>
<evidence type="ECO:0000313" key="2">
    <source>
        <dbReference type="EMBL" id="SBP51148.1"/>
    </source>
</evidence>
<organism evidence="2">
    <name type="scientific">Nothobranchius furzeri</name>
    <name type="common">Turquoise killifish</name>
    <dbReference type="NCBI Taxonomy" id="105023"/>
    <lineage>
        <taxon>Eukaryota</taxon>
        <taxon>Metazoa</taxon>
        <taxon>Chordata</taxon>
        <taxon>Craniata</taxon>
        <taxon>Vertebrata</taxon>
        <taxon>Euteleostomi</taxon>
        <taxon>Actinopterygii</taxon>
        <taxon>Neopterygii</taxon>
        <taxon>Teleostei</taxon>
        <taxon>Neoteleostei</taxon>
        <taxon>Acanthomorphata</taxon>
        <taxon>Ovalentaria</taxon>
        <taxon>Atherinomorphae</taxon>
        <taxon>Cyprinodontiformes</taxon>
        <taxon>Nothobranchiidae</taxon>
        <taxon>Nothobranchius</taxon>
    </lineage>
</organism>
<feature type="region of interest" description="Disordered" evidence="1">
    <location>
        <begin position="1"/>
        <end position="21"/>
    </location>
</feature>
<proteinExistence type="predicted"/>
<feature type="region of interest" description="Disordered" evidence="1">
    <location>
        <begin position="71"/>
        <end position="110"/>
    </location>
</feature>
<feature type="compositionally biased region" description="Basic and acidic residues" evidence="1">
    <location>
        <begin position="9"/>
        <end position="19"/>
    </location>
</feature>
<gene>
    <name evidence="2" type="primary">Nfu_g_1_012680</name>
</gene>
<dbReference type="EMBL" id="HADY01012663">
    <property type="protein sequence ID" value="SBP51148.1"/>
    <property type="molecule type" value="Transcribed_RNA"/>
</dbReference>